<gene>
    <name evidence="13" type="ORF">B1A_19008</name>
</gene>
<comment type="pathway">
    <text evidence="2">Glycan metabolism; osmoregulated periplasmic glucan (OPG) biosynthesis.</text>
</comment>
<evidence type="ECO:0000313" key="13">
    <source>
        <dbReference type="EMBL" id="EQD33491.1"/>
    </source>
</evidence>
<dbReference type="InterPro" id="IPR029044">
    <property type="entry name" value="Nucleotide-diphossugar_trans"/>
</dbReference>
<evidence type="ECO:0000256" key="6">
    <source>
        <dbReference type="ARBA" id="ARBA00022519"/>
    </source>
</evidence>
<keyword evidence="8 13" id="KW-0808">Transferase</keyword>
<comment type="caution">
    <text evidence="13">The sequence shown here is derived from an EMBL/GenBank/DDBJ whole genome shotgun (WGS) entry which is preliminary data.</text>
</comment>
<evidence type="ECO:0000256" key="1">
    <source>
        <dbReference type="ARBA" id="ARBA00004429"/>
    </source>
</evidence>
<dbReference type="InterPro" id="IPR050321">
    <property type="entry name" value="Glycosyltr_2/OpgH_subfam"/>
</dbReference>
<evidence type="ECO:0000256" key="11">
    <source>
        <dbReference type="ARBA" id="ARBA00023136"/>
    </source>
</evidence>
<dbReference type="EMBL" id="AUZX01014023">
    <property type="protein sequence ID" value="EQD33491.1"/>
    <property type="molecule type" value="Genomic_DNA"/>
</dbReference>
<comment type="subcellular location">
    <subcellularLocation>
        <location evidence="1">Cell inner membrane</location>
        <topology evidence="1">Multi-pass membrane protein</topology>
    </subcellularLocation>
</comment>
<dbReference type="SUPFAM" id="SSF53448">
    <property type="entry name" value="Nucleotide-diphospho-sugar transferases"/>
    <property type="match status" value="1"/>
</dbReference>
<evidence type="ECO:0000256" key="7">
    <source>
        <dbReference type="ARBA" id="ARBA00022676"/>
    </source>
</evidence>
<keyword evidence="9" id="KW-0812">Transmembrane</keyword>
<organism evidence="13">
    <name type="scientific">mine drainage metagenome</name>
    <dbReference type="NCBI Taxonomy" id="410659"/>
    <lineage>
        <taxon>unclassified sequences</taxon>
        <taxon>metagenomes</taxon>
        <taxon>ecological metagenomes</taxon>
    </lineage>
</organism>
<dbReference type="PANTHER" id="PTHR43867">
    <property type="entry name" value="CELLULOSE SYNTHASE CATALYTIC SUBUNIT A [UDP-FORMING]"/>
    <property type="match status" value="1"/>
</dbReference>
<evidence type="ECO:0000256" key="10">
    <source>
        <dbReference type="ARBA" id="ARBA00022989"/>
    </source>
</evidence>
<keyword evidence="11" id="KW-0472">Membrane</keyword>
<dbReference type="Pfam" id="PF13632">
    <property type="entry name" value="Glyco_trans_2_3"/>
    <property type="match status" value="1"/>
</dbReference>
<dbReference type="PANTHER" id="PTHR43867:SF5">
    <property type="entry name" value="GLUCANS BIOSYNTHESIS GLUCOSYLTRANSFERASE H"/>
    <property type="match status" value="1"/>
</dbReference>
<evidence type="ECO:0000256" key="9">
    <source>
        <dbReference type="ARBA" id="ARBA00022692"/>
    </source>
</evidence>
<reference evidence="13" key="2">
    <citation type="journal article" date="2014" name="ISME J.">
        <title>Microbial stratification in low pH oxic and suboxic macroscopic growths along an acid mine drainage.</title>
        <authorList>
            <person name="Mendez-Garcia C."/>
            <person name="Mesa V."/>
            <person name="Sprenger R.R."/>
            <person name="Richter M."/>
            <person name="Diez M.S."/>
            <person name="Solano J."/>
            <person name="Bargiela R."/>
            <person name="Golyshina O.V."/>
            <person name="Manteca A."/>
            <person name="Ramos J.L."/>
            <person name="Gallego J.R."/>
            <person name="Llorente I."/>
            <person name="Martins Dos Santos V.A."/>
            <person name="Jensen O.N."/>
            <person name="Pelaez A.I."/>
            <person name="Sanchez J."/>
            <person name="Ferrer M."/>
        </authorList>
    </citation>
    <scope>NUCLEOTIDE SEQUENCE</scope>
</reference>
<evidence type="ECO:0000256" key="5">
    <source>
        <dbReference type="ARBA" id="ARBA00022475"/>
    </source>
</evidence>
<keyword evidence="6" id="KW-0997">Cell inner membrane</keyword>
<dbReference type="GO" id="GO:0005886">
    <property type="term" value="C:plasma membrane"/>
    <property type="evidence" value="ECO:0007669"/>
    <property type="project" value="UniProtKB-SubCell"/>
</dbReference>
<proteinExistence type="inferred from homology"/>
<feature type="domain" description="Glycosyltransferase 2-like" evidence="12">
    <location>
        <begin position="2"/>
        <end position="148"/>
    </location>
</feature>
<evidence type="ECO:0000256" key="8">
    <source>
        <dbReference type="ARBA" id="ARBA00022679"/>
    </source>
</evidence>
<comment type="similarity">
    <text evidence="3">Belongs to the glycosyltransferase 2 family. OpgH subfamily.</text>
</comment>
<feature type="non-terminal residue" evidence="13">
    <location>
        <position position="1"/>
    </location>
</feature>
<accession>T0YDR5</accession>
<evidence type="ECO:0000256" key="2">
    <source>
        <dbReference type="ARBA" id="ARBA00005001"/>
    </source>
</evidence>
<feature type="non-terminal residue" evidence="13">
    <location>
        <position position="155"/>
    </location>
</feature>
<keyword evidence="7" id="KW-0328">Glycosyltransferase</keyword>
<dbReference type="GO" id="GO:0016758">
    <property type="term" value="F:hexosyltransferase activity"/>
    <property type="evidence" value="ECO:0007669"/>
    <property type="project" value="TreeGrafter"/>
</dbReference>
<reference evidence="13" key="1">
    <citation type="submission" date="2013-08" db="EMBL/GenBank/DDBJ databases">
        <authorList>
            <person name="Mendez C."/>
            <person name="Richter M."/>
            <person name="Ferrer M."/>
            <person name="Sanchez J."/>
        </authorList>
    </citation>
    <scope>NUCLEOTIDE SEQUENCE</scope>
</reference>
<protein>
    <recommendedName>
        <fullName evidence="4">Glucans biosynthesis glucosyltransferase H</fullName>
    </recommendedName>
</protein>
<sequence>SLMSAACLLRMVGLMQSNPKVGMIQSAPGIILQKTLFGRIQQFSNRLYGLMYAAGLSYWQLGDSYYWGHNAIIRVAPFVEHCHLPRLRGRTLLAGDILSHDFVEAALMRRAGWSVWLVPELAGSWEETPPTLADELKRDRRWCYGNLQHLRLLFA</sequence>
<dbReference type="InterPro" id="IPR001173">
    <property type="entry name" value="Glyco_trans_2-like"/>
</dbReference>
<name>T0YDR5_9ZZZZ</name>
<dbReference type="AlphaFoldDB" id="T0YDR5"/>
<evidence type="ECO:0000256" key="4">
    <source>
        <dbReference type="ARBA" id="ARBA00020585"/>
    </source>
</evidence>
<evidence type="ECO:0000256" key="3">
    <source>
        <dbReference type="ARBA" id="ARBA00009337"/>
    </source>
</evidence>
<evidence type="ECO:0000259" key="12">
    <source>
        <dbReference type="Pfam" id="PF13632"/>
    </source>
</evidence>
<keyword evidence="10" id="KW-1133">Transmembrane helix</keyword>
<keyword evidence="5" id="KW-1003">Cell membrane</keyword>